<feature type="signal peptide" evidence="1">
    <location>
        <begin position="1"/>
        <end position="19"/>
    </location>
</feature>
<organism evidence="2 3">
    <name type="scientific">Aspergillus keveii</name>
    <dbReference type="NCBI Taxonomy" id="714993"/>
    <lineage>
        <taxon>Eukaryota</taxon>
        <taxon>Fungi</taxon>
        <taxon>Dikarya</taxon>
        <taxon>Ascomycota</taxon>
        <taxon>Pezizomycotina</taxon>
        <taxon>Eurotiomycetes</taxon>
        <taxon>Eurotiomycetidae</taxon>
        <taxon>Eurotiales</taxon>
        <taxon>Aspergillaceae</taxon>
        <taxon>Aspergillus</taxon>
        <taxon>Aspergillus subgen. Nidulantes</taxon>
    </lineage>
</organism>
<reference evidence="2 3" key="1">
    <citation type="submission" date="2024-07" db="EMBL/GenBank/DDBJ databases">
        <title>Section-level genome sequencing and comparative genomics of Aspergillus sections Usti and Cavernicolus.</title>
        <authorList>
            <consortium name="Lawrence Berkeley National Laboratory"/>
            <person name="Nybo J.L."/>
            <person name="Vesth T.C."/>
            <person name="Theobald S."/>
            <person name="Frisvad J.C."/>
            <person name="Larsen T.O."/>
            <person name="Kjaerboelling I."/>
            <person name="Rothschild-Mancinelli K."/>
            <person name="Lyhne E.K."/>
            <person name="Kogle M.E."/>
            <person name="Barry K."/>
            <person name="Clum A."/>
            <person name="Na H."/>
            <person name="Ledsgaard L."/>
            <person name="Lin J."/>
            <person name="Lipzen A."/>
            <person name="Kuo A."/>
            <person name="Riley R."/>
            <person name="Mondo S."/>
            <person name="Labutti K."/>
            <person name="Haridas S."/>
            <person name="Pangalinan J."/>
            <person name="Salamov A.A."/>
            <person name="Simmons B.A."/>
            <person name="Magnuson J.K."/>
            <person name="Chen J."/>
            <person name="Drula E."/>
            <person name="Henrissat B."/>
            <person name="Wiebenga A."/>
            <person name="Lubbers R.J."/>
            <person name="Gomes A.C."/>
            <person name="Makela M.R."/>
            <person name="Stajich J."/>
            <person name="Grigoriev I.V."/>
            <person name="Mortensen U.H."/>
            <person name="De Vries R.P."/>
            <person name="Baker S.E."/>
            <person name="Andersen M.R."/>
        </authorList>
    </citation>
    <scope>NUCLEOTIDE SEQUENCE [LARGE SCALE GENOMIC DNA]</scope>
    <source>
        <strain evidence="2 3">CBS 209.92</strain>
    </source>
</reference>
<gene>
    <name evidence="2" type="ORF">BJX66DRAFT_329582</name>
</gene>
<evidence type="ECO:0008006" key="4">
    <source>
        <dbReference type="Google" id="ProtNLM"/>
    </source>
</evidence>
<accession>A0ABR4FNZ7</accession>
<dbReference type="Proteomes" id="UP001610563">
    <property type="component" value="Unassembled WGS sequence"/>
</dbReference>
<evidence type="ECO:0000313" key="2">
    <source>
        <dbReference type="EMBL" id="KAL2784981.1"/>
    </source>
</evidence>
<keyword evidence="3" id="KW-1185">Reference proteome</keyword>
<proteinExistence type="predicted"/>
<dbReference type="EMBL" id="JBFTWV010000159">
    <property type="protein sequence ID" value="KAL2784981.1"/>
    <property type="molecule type" value="Genomic_DNA"/>
</dbReference>
<name>A0ABR4FNZ7_9EURO</name>
<evidence type="ECO:0000313" key="3">
    <source>
        <dbReference type="Proteomes" id="UP001610563"/>
    </source>
</evidence>
<feature type="chain" id="PRO_5046735086" description="Cysteine-rich secreted protein" evidence="1">
    <location>
        <begin position="20"/>
        <end position="343"/>
    </location>
</feature>
<sequence length="343" mass="36682">MNSMLTILTLSTIHPLIYAQDYIQQILTWIVGTNVEVIGNRIIWEEPGDPGATTTKEVALRCNTPTVVSLTADQKYFARCSPGQRLVGGPETVFASCADGYDLAGSAAVGYGCCPTGQVFDGAMCKEEPKCPDGQVFVGGQCQCPPGQAMGAGGVCETPQCDSGLTAGKCYTFITELGIPMGLHANGNLFANTGSMQSRPSKFQRCKDQGCTAGKSIHPGDTLYIRDLYGDIPTGANRGKWINNAANGDHMQLIADFNRADKLTLTKWPCGEYCLAGIESGVGPACPAEAISLTMYSQDPNMCVPFKLIEVPCDPKALENNCIWTNPDEQWQIVCMDCSQDSG</sequence>
<protein>
    <recommendedName>
        <fullName evidence="4">Cysteine-rich secreted protein</fullName>
    </recommendedName>
</protein>
<keyword evidence="1" id="KW-0732">Signal</keyword>
<evidence type="ECO:0000256" key="1">
    <source>
        <dbReference type="SAM" id="SignalP"/>
    </source>
</evidence>
<comment type="caution">
    <text evidence="2">The sequence shown here is derived from an EMBL/GenBank/DDBJ whole genome shotgun (WGS) entry which is preliminary data.</text>
</comment>